<evidence type="ECO:0000256" key="3">
    <source>
        <dbReference type="ARBA" id="ARBA00023175"/>
    </source>
</evidence>
<dbReference type="InterPro" id="IPR047149">
    <property type="entry name" value="KIF11-like"/>
</dbReference>
<dbReference type="Pfam" id="PF00225">
    <property type="entry name" value="Kinesin"/>
    <property type="match status" value="1"/>
</dbReference>
<gene>
    <name evidence="9" type="ORF">CYMTET_38176</name>
</gene>
<feature type="non-terminal residue" evidence="9">
    <location>
        <position position="1"/>
    </location>
</feature>
<dbReference type="InterPro" id="IPR027417">
    <property type="entry name" value="P-loop_NTPase"/>
</dbReference>
<dbReference type="InterPro" id="IPR001752">
    <property type="entry name" value="Kinesin_motor_dom"/>
</dbReference>
<keyword evidence="2" id="KW-0963">Cytoplasm</keyword>
<evidence type="ECO:0000256" key="4">
    <source>
        <dbReference type="ARBA" id="ARBA00023212"/>
    </source>
</evidence>
<dbReference type="GO" id="GO:0005524">
    <property type="term" value="F:ATP binding"/>
    <property type="evidence" value="ECO:0007669"/>
    <property type="project" value="InterPro"/>
</dbReference>
<dbReference type="GO" id="GO:0008017">
    <property type="term" value="F:microtubule binding"/>
    <property type="evidence" value="ECO:0007669"/>
    <property type="project" value="InterPro"/>
</dbReference>
<dbReference type="GO" id="GO:0008574">
    <property type="term" value="F:plus-end-directed microtubule motor activity"/>
    <property type="evidence" value="ECO:0007669"/>
    <property type="project" value="TreeGrafter"/>
</dbReference>
<evidence type="ECO:0000256" key="2">
    <source>
        <dbReference type="ARBA" id="ARBA00022490"/>
    </source>
</evidence>
<evidence type="ECO:0000313" key="9">
    <source>
        <dbReference type="EMBL" id="KAK3252527.1"/>
    </source>
</evidence>
<evidence type="ECO:0000256" key="5">
    <source>
        <dbReference type="PROSITE-ProRule" id="PRU00283"/>
    </source>
</evidence>
<dbReference type="AlphaFoldDB" id="A0AAE0CCF4"/>
<dbReference type="Gene3D" id="3.40.850.10">
    <property type="entry name" value="Kinesin motor domain"/>
    <property type="match status" value="1"/>
</dbReference>
<dbReference type="InterPro" id="IPR036961">
    <property type="entry name" value="Kinesin_motor_dom_sf"/>
</dbReference>
<organism evidence="9 10">
    <name type="scientific">Cymbomonas tetramitiformis</name>
    <dbReference type="NCBI Taxonomy" id="36881"/>
    <lineage>
        <taxon>Eukaryota</taxon>
        <taxon>Viridiplantae</taxon>
        <taxon>Chlorophyta</taxon>
        <taxon>Pyramimonadophyceae</taxon>
        <taxon>Pyramimonadales</taxon>
        <taxon>Pyramimonadaceae</taxon>
        <taxon>Cymbomonas</taxon>
    </lineage>
</organism>
<dbReference type="GO" id="GO:0007018">
    <property type="term" value="P:microtubule-based movement"/>
    <property type="evidence" value="ECO:0007669"/>
    <property type="project" value="InterPro"/>
</dbReference>
<evidence type="ECO:0000256" key="6">
    <source>
        <dbReference type="SAM" id="Coils"/>
    </source>
</evidence>
<keyword evidence="10" id="KW-1185">Reference proteome</keyword>
<keyword evidence="4" id="KW-0206">Cytoskeleton</keyword>
<dbReference type="SUPFAM" id="SSF52540">
    <property type="entry name" value="P-loop containing nucleoside triphosphate hydrolases"/>
    <property type="match status" value="1"/>
</dbReference>
<name>A0AAE0CCF4_9CHLO</name>
<dbReference type="GO" id="GO:0072686">
    <property type="term" value="C:mitotic spindle"/>
    <property type="evidence" value="ECO:0007669"/>
    <property type="project" value="TreeGrafter"/>
</dbReference>
<dbReference type="EMBL" id="LGRX02025356">
    <property type="protein sequence ID" value="KAK3252527.1"/>
    <property type="molecule type" value="Genomic_DNA"/>
</dbReference>
<dbReference type="GO" id="GO:0051231">
    <property type="term" value="P:spindle elongation"/>
    <property type="evidence" value="ECO:0007669"/>
    <property type="project" value="TreeGrafter"/>
</dbReference>
<comment type="caution">
    <text evidence="5">Lacks conserved residue(s) required for the propagation of feature annotation.</text>
</comment>
<comment type="similarity">
    <text evidence="5">Belongs to the TRAFAC class myosin-kinesin ATPase superfamily. Kinesin family.</text>
</comment>
<dbReference type="PROSITE" id="PS50067">
    <property type="entry name" value="KINESIN_MOTOR_2"/>
    <property type="match status" value="1"/>
</dbReference>
<evidence type="ECO:0000313" key="10">
    <source>
        <dbReference type="Proteomes" id="UP001190700"/>
    </source>
</evidence>
<evidence type="ECO:0000256" key="1">
    <source>
        <dbReference type="ARBA" id="ARBA00004245"/>
    </source>
</evidence>
<feature type="domain" description="Kinesin motor" evidence="8">
    <location>
        <begin position="1"/>
        <end position="76"/>
    </location>
</feature>
<dbReference type="PANTHER" id="PTHR47970">
    <property type="entry name" value="KINESIN-LIKE PROTEIN KIF11"/>
    <property type="match status" value="1"/>
</dbReference>
<keyword evidence="6" id="KW-0175">Coiled coil</keyword>
<evidence type="ECO:0000256" key="7">
    <source>
        <dbReference type="SAM" id="MobiDB-lite"/>
    </source>
</evidence>
<comment type="caution">
    <text evidence="9">The sequence shown here is derived from an EMBL/GenBank/DDBJ whole genome shotgun (WGS) entry which is preliminary data.</text>
</comment>
<accession>A0AAE0CCF4</accession>
<feature type="region of interest" description="Disordered" evidence="7">
    <location>
        <begin position="599"/>
        <end position="621"/>
    </location>
</feature>
<protein>
    <recommendedName>
        <fullName evidence="8">Kinesin motor domain-containing protein</fullName>
    </recommendedName>
</protein>
<sequence>EAMNINTSLLAIGNVVQALASQAKHIPFRDSNLTRLLEGSLGGHCRTCLLVCISAEPHSSAETQSTLEFAHRAIRIETQVTVHEETVHLDSPLVEDLASSIDQALEEVERIRQMDGEKVKELQKTLAEAEHQREATSTRAKEIETLATKMNEMLGAKTEEAEKLESQTERLEKELAKVRAELEETEAKLKESHKSLFAHDIAKQKLVIEHEREISELKAENERERQQYMAAAERAQSASCELQVTQSELNNVIAQKTEVELQINANMNTLATIRTQLDEKEGDVDELKRRESALVQQQLELEQQVLQTEKELAKIREAHAVRALKWEAERATLAGVLNNMQELMTEQTSEMRSAEDRYESTVTHMAQKAAEQIAELETQLANARNRAGQSESNLAAALEHEERKVSAMHREMRAAEAKAAEDIAVISKAAEKLEEELRSERAELEAGQRRIDEGQAALALEAQRGLQLRTALLKSGALFKKDPSSGRHMTSRWRHVRMSEDMAGIEWIHISDKAHQMTAKGGSLTWTPQKGAEDQITIEGSRKLMLQVFSDHQREWVSALEKHLKGVPVADPASPERPVVPALSVIASTPSDAAKEIAGISRSNPTFEEPAAELAPESQMS</sequence>
<comment type="subcellular location">
    <subcellularLocation>
        <location evidence="1">Cytoplasm</location>
        <location evidence="1">Cytoskeleton</location>
    </subcellularLocation>
</comment>
<feature type="coiled-coil region" evidence="6">
    <location>
        <begin position="94"/>
        <end position="238"/>
    </location>
</feature>
<reference evidence="9 10" key="1">
    <citation type="journal article" date="2015" name="Genome Biol. Evol.">
        <title>Comparative Genomics of a Bacterivorous Green Alga Reveals Evolutionary Causalities and Consequences of Phago-Mixotrophic Mode of Nutrition.</title>
        <authorList>
            <person name="Burns J.A."/>
            <person name="Paasch A."/>
            <person name="Narechania A."/>
            <person name="Kim E."/>
        </authorList>
    </citation>
    <scope>NUCLEOTIDE SEQUENCE [LARGE SCALE GENOMIC DNA]</scope>
    <source>
        <strain evidence="9 10">PLY_AMNH</strain>
    </source>
</reference>
<proteinExistence type="inferred from homology"/>
<dbReference type="PANTHER" id="PTHR47970:SF12">
    <property type="entry name" value="KINESIN FAMILY MEMBER 11"/>
    <property type="match status" value="1"/>
</dbReference>
<dbReference type="GO" id="GO:0090307">
    <property type="term" value="P:mitotic spindle assembly"/>
    <property type="evidence" value="ECO:0007669"/>
    <property type="project" value="TreeGrafter"/>
</dbReference>
<dbReference type="Proteomes" id="UP001190700">
    <property type="component" value="Unassembled WGS sequence"/>
</dbReference>
<feature type="coiled-coil region" evidence="6">
    <location>
        <begin position="270"/>
        <end position="450"/>
    </location>
</feature>
<dbReference type="GO" id="GO:0005876">
    <property type="term" value="C:spindle microtubule"/>
    <property type="evidence" value="ECO:0007669"/>
    <property type="project" value="TreeGrafter"/>
</dbReference>
<keyword evidence="3" id="KW-0505">Motor protein</keyword>
<evidence type="ECO:0000259" key="8">
    <source>
        <dbReference type="PROSITE" id="PS50067"/>
    </source>
</evidence>